<gene>
    <name evidence="4" type="ORF">THAOC_14063</name>
</gene>
<organism evidence="4 5">
    <name type="scientific">Thalassiosira oceanica</name>
    <name type="common">Marine diatom</name>
    <dbReference type="NCBI Taxonomy" id="159749"/>
    <lineage>
        <taxon>Eukaryota</taxon>
        <taxon>Sar</taxon>
        <taxon>Stramenopiles</taxon>
        <taxon>Ochrophyta</taxon>
        <taxon>Bacillariophyta</taxon>
        <taxon>Coscinodiscophyceae</taxon>
        <taxon>Thalassiosirophycidae</taxon>
        <taxon>Thalassiosirales</taxon>
        <taxon>Thalassiosiraceae</taxon>
        <taxon>Thalassiosira</taxon>
    </lineage>
</organism>
<dbReference type="EMBL" id="AGNL01016357">
    <property type="protein sequence ID" value="EJK65119.1"/>
    <property type="molecule type" value="Genomic_DNA"/>
</dbReference>
<dbReference type="Pfam" id="PF20434">
    <property type="entry name" value="BD-FAE"/>
    <property type="match status" value="1"/>
</dbReference>
<accession>K0SJJ9</accession>
<dbReference type="OMA" id="WDASHEA"/>
<dbReference type="PANTHER" id="PTHR48081:SF33">
    <property type="entry name" value="KYNURENINE FORMAMIDASE"/>
    <property type="match status" value="1"/>
</dbReference>
<dbReference type="eggNOG" id="KOG1516">
    <property type="taxonomic scope" value="Eukaryota"/>
</dbReference>
<feature type="non-terminal residue" evidence="4">
    <location>
        <position position="1"/>
    </location>
</feature>
<name>K0SJJ9_THAOC</name>
<dbReference type="SUPFAM" id="SSF53474">
    <property type="entry name" value="alpha/beta-Hydrolases"/>
    <property type="match status" value="1"/>
</dbReference>
<dbReference type="InterPro" id="IPR049492">
    <property type="entry name" value="BD-FAE-like_dom"/>
</dbReference>
<sequence>PNLRGRQGVKSLPAKNLAGTQSKTEQTKKSTEKVHTRALAALAALTDVMDQPLLTPASVALSLSPPRTPPYDSPVRKLYNDPTAARRHLAGILQARDDLNGGDASSDGGGGYQSHAIASRILQLTSDLKGLPLHPHIPSSLSLPVQLTRFLGATLPLEWQHSSRDGGSFRSIADNMVKLSCPMLGLSHVRQALEFASLTYGQEIGRCKPEQQCAERECRSKSVGHEEQYRHTNTNEGQRKSWSRKRIHYGAHPMQNVDLFLPSNSQSKLPVRGTLFFVHGGAWGSGHPWMYRLVASPFLKQNFAVVIAGYRTYPDAPTIDHQVADVRMAWDASHEAWDDLITECDDFFIGNIIMGHSSGAHVSLLMLIDWIGERIARGHNPLNAASPEDEPWRPDHYVGLSGVYDIGKHFDFEAGRGVEEISPLKPICGYTRQSFDDASPVKRLMALMRGIPDDVEQNLKRIPTIRDLMPKTLLVHGIDDSTVPFTSTTDCARSIRSLGIKVCDELYLTGTGHQDVIMHFMLGGPARSLVFDWLDDNRKGESSGSVLLSRL</sequence>
<keyword evidence="1" id="KW-0378">Hydrolase</keyword>
<evidence type="ECO:0000313" key="4">
    <source>
        <dbReference type="EMBL" id="EJK65119.1"/>
    </source>
</evidence>
<dbReference type="InterPro" id="IPR029058">
    <property type="entry name" value="AB_hydrolase_fold"/>
</dbReference>
<feature type="domain" description="BD-FAE-like" evidence="3">
    <location>
        <begin position="258"/>
        <end position="488"/>
    </location>
</feature>
<dbReference type="PANTHER" id="PTHR48081">
    <property type="entry name" value="AB HYDROLASE SUPERFAMILY PROTEIN C4A8.06C"/>
    <property type="match status" value="1"/>
</dbReference>
<dbReference type="AlphaFoldDB" id="K0SJJ9"/>
<keyword evidence="5" id="KW-1185">Reference proteome</keyword>
<reference evidence="4 5" key="1">
    <citation type="journal article" date="2012" name="Genome Biol.">
        <title>Genome and low-iron response of an oceanic diatom adapted to chronic iron limitation.</title>
        <authorList>
            <person name="Lommer M."/>
            <person name="Specht M."/>
            <person name="Roy A.S."/>
            <person name="Kraemer L."/>
            <person name="Andreson R."/>
            <person name="Gutowska M.A."/>
            <person name="Wolf J."/>
            <person name="Bergner S.V."/>
            <person name="Schilhabel M.B."/>
            <person name="Klostermeier U.C."/>
            <person name="Beiko R.G."/>
            <person name="Rosenstiel P."/>
            <person name="Hippler M."/>
            <person name="Laroche J."/>
        </authorList>
    </citation>
    <scope>NUCLEOTIDE SEQUENCE [LARGE SCALE GENOMIC DNA]</scope>
    <source>
        <strain evidence="4 5">CCMP1005</strain>
    </source>
</reference>
<evidence type="ECO:0000313" key="5">
    <source>
        <dbReference type="Proteomes" id="UP000266841"/>
    </source>
</evidence>
<feature type="region of interest" description="Disordered" evidence="2">
    <location>
        <begin position="1"/>
        <end position="32"/>
    </location>
</feature>
<feature type="compositionally biased region" description="Basic and acidic residues" evidence="2">
    <location>
        <begin position="219"/>
        <end position="230"/>
    </location>
</feature>
<evidence type="ECO:0000259" key="3">
    <source>
        <dbReference type="Pfam" id="PF20434"/>
    </source>
</evidence>
<dbReference type="GO" id="GO:0016787">
    <property type="term" value="F:hydrolase activity"/>
    <property type="evidence" value="ECO:0007669"/>
    <property type="project" value="UniProtKB-KW"/>
</dbReference>
<dbReference type="OrthoDB" id="6495301at2759"/>
<protein>
    <recommendedName>
        <fullName evidence="3">BD-FAE-like domain-containing protein</fullName>
    </recommendedName>
</protein>
<dbReference type="Proteomes" id="UP000266841">
    <property type="component" value="Unassembled WGS sequence"/>
</dbReference>
<comment type="caution">
    <text evidence="4">The sequence shown here is derived from an EMBL/GenBank/DDBJ whole genome shotgun (WGS) entry which is preliminary data.</text>
</comment>
<evidence type="ECO:0000256" key="2">
    <source>
        <dbReference type="SAM" id="MobiDB-lite"/>
    </source>
</evidence>
<dbReference type="InterPro" id="IPR050300">
    <property type="entry name" value="GDXG_lipolytic_enzyme"/>
</dbReference>
<feature type="region of interest" description="Disordered" evidence="2">
    <location>
        <begin position="219"/>
        <end position="242"/>
    </location>
</feature>
<evidence type="ECO:0000256" key="1">
    <source>
        <dbReference type="ARBA" id="ARBA00022801"/>
    </source>
</evidence>
<proteinExistence type="predicted"/>
<dbReference type="Gene3D" id="3.40.50.1820">
    <property type="entry name" value="alpha/beta hydrolase"/>
    <property type="match status" value="1"/>
</dbReference>